<sequence>MDTINDGIRFLNSSIDACTDYVRENAIQLIIIGALVYYLKNRKQQDQGYTLSQSRPTAAATTTTTTESAAASETTSTKNKLTRDEHLMAVRERQQQLANQRALEAAKLRKEKQQNEKDRKNQVAQNKKKKGDVLGNGSASASTSPSASASGASCAYNPMQPWSGHSNGFRFVTTTATHAFGI</sequence>
<protein>
    <submittedName>
        <fullName evidence="2">Uncharacterized protein</fullName>
    </submittedName>
</protein>
<feature type="compositionally biased region" description="Low complexity" evidence="1">
    <location>
        <begin position="138"/>
        <end position="153"/>
    </location>
</feature>
<feature type="region of interest" description="Disordered" evidence="1">
    <location>
        <begin position="48"/>
        <end position="84"/>
    </location>
</feature>
<keyword evidence="3" id="KW-1185">Reference proteome</keyword>
<feature type="compositionally biased region" description="Basic and acidic residues" evidence="1">
    <location>
        <begin position="108"/>
        <end position="121"/>
    </location>
</feature>
<feature type="compositionally biased region" description="Low complexity" evidence="1">
    <location>
        <begin position="57"/>
        <end position="77"/>
    </location>
</feature>
<evidence type="ECO:0000313" key="2">
    <source>
        <dbReference type="EMBL" id="CAJ1966760.1"/>
    </source>
</evidence>
<reference evidence="2" key="1">
    <citation type="submission" date="2023-08" db="EMBL/GenBank/DDBJ databases">
        <authorList>
            <person name="Audoor S."/>
            <person name="Bilcke G."/>
        </authorList>
    </citation>
    <scope>NUCLEOTIDE SEQUENCE</scope>
</reference>
<dbReference type="AlphaFoldDB" id="A0AAD2G9Y4"/>
<feature type="region of interest" description="Disordered" evidence="1">
    <location>
        <begin position="108"/>
        <end position="153"/>
    </location>
</feature>
<proteinExistence type="predicted"/>
<evidence type="ECO:0000256" key="1">
    <source>
        <dbReference type="SAM" id="MobiDB-lite"/>
    </source>
</evidence>
<dbReference type="EMBL" id="CAKOGP040002313">
    <property type="protein sequence ID" value="CAJ1966760.1"/>
    <property type="molecule type" value="Genomic_DNA"/>
</dbReference>
<name>A0AAD2G9Y4_9STRA</name>
<gene>
    <name evidence="2" type="ORF">CYCCA115_LOCUS22343</name>
</gene>
<dbReference type="Proteomes" id="UP001295423">
    <property type="component" value="Unassembled WGS sequence"/>
</dbReference>
<organism evidence="2 3">
    <name type="scientific">Cylindrotheca closterium</name>
    <dbReference type="NCBI Taxonomy" id="2856"/>
    <lineage>
        <taxon>Eukaryota</taxon>
        <taxon>Sar</taxon>
        <taxon>Stramenopiles</taxon>
        <taxon>Ochrophyta</taxon>
        <taxon>Bacillariophyta</taxon>
        <taxon>Bacillariophyceae</taxon>
        <taxon>Bacillariophycidae</taxon>
        <taxon>Bacillariales</taxon>
        <taxon>Bacillariaceae</taxon>
        <taxon>Cylindrotheca</taxon>
    </lineage>
</organism>
<evidence type="ECO:0000313" key="3">
    <source>
        <dbReference type="Proteomes" id="UP001295423"/>
    </source>
</evidence>
<comment type="caution">
    <text evidence="2">The sequence shown here is derived from an EMBL/GenBank/DDBJ whole genome shotgun (WGS) entry which is preliminary data.</text>
</comment>
<accession>A0AAD2G9Y4</accession>